<name>A0ABS5CEL2_9BACL</name>
<dbReference type="EC" id="2.1.1.-" evidence="3"/>
<dbReference type="SUPFAM" id="SSF53335">
    <property type="entry name" value="S-adenosyl-L-methionine-dependent methyltransferases"/>
    <property type="match status" value="1"/>
</dbReference>
<dbReference type="EMBL" id="JAGKSP010000006">
    <property type="protein sequence ID" value="MBP3964227.1"/>
    <property type="molecule type" value="Genomic_DNA"/>
</dbReference>
<evidence type="ECO:0000313" key="3">
    <source>
        <dbReference type="EMBL" id="MBP3964227.1"/>
    </source>
</evidence>
<dbReference type="RefSeq" id="WP_210659380.1">
    <property type="nucleotide sequence ID" value="NZ_JAGKSP010000006.1"/>
</dbReference>
<evidence type="ECO:0000256" key="2">
    <source>
        <dbReference type="ARBA" id="ARBA00022679"/>
    </source>
</evidence>
<evidence type="ECO:0000313" key="4">
    <source>
        <dbReference type="Proteomes" id="UP000673394"/>
    </source>
</evidence>
<accession>A0ABS5CEL2</accession>
<dbReference type="InterPro" id="IPR029063">
    <property type="entry name" value="SAM-dependent_MTases_sf"/>
</dbReference>
<keyword evidence="4" id="KW-1185">Reference proteome</keyword>
<keyword evidence="1 3" id="KW-0489">Methyltransferase</keyword>
<dbReference type="Proteomes" id="UP000673394">
    <property type="component" value="Unassembled WGS sequence"/>
</dbReference>
<keyword evidence="2 3" id="KW-0808">Transferase</keyword>
<dbReference type="PANTHER" id="PTHR12049:SF7">
    <property type="entry name" value="PROTEIN ARGININE METHYLTRANSFERASE NDUFAF7, MITOCHONDRIAL"/>
    <property type="match status" value="1"/>
</dbReference>
<dbReference type="InterPro" id="IPR038375">
    <property type="entry name" value="NDUFAF7_sf"/>
</dbReference>
<reference evidence="3 4" key="1">
    <citation type="submission" date="2021-04" db="EMBL/GenBank/DDBJ databases">
        <title>Paenibacillus sp. DLE-14 whole genome sequence.</title>
        <authorList>
            <person name="Ham Y.J."/>
        </authorList>
    </citation>
    <scope>NUCLEOTIDE SEQUENCE [LARGE SCALE GENOMIC DNA]</scope>
    <source>
        <strain evidence="3 4">DLE-14</strain>
    </source>
</reference>
<evidence type="ECO:0000256" key="1">
    <source>
        <dbReference type="ARBA" id="ARBA00022603"/>
    </source>
</evidence>
<sequence length="410" mass="45558">MDSNGRRLSLLIGEQIANSPLRGRVSVHARENADVSCISFHDYMAMCLYDEKEGYYRSGKIRIGKKGDFYTSSAIGSIMGEKLANCAAALAESRMESAIRIAEWGAGTGLLSQQMITAWSAAGHSWLSQAQHYIVDSNPVHLVEAQARLEQALAGLDNAAAPRPQLQFMTPEEAKNVWKDANNCAGGASSPTETTYSIIIANELLDAFPVHRIVMIEGQLWELGVAMKDNADEDAFRYVYTALTDERIAEVLRRDEIDLLEGQITEVNLAAERWITEMSKMVEQGALMLVDYGHEAQEITASHRMQGTLLCYKDHVAHDRPFSAPGEQDITSHVNFTACRHAADRAGWQVQYYDTQKQFLLDQGLLQDLVAHDGTNPFGEAARRNRSIRQLLLSDNMSESFKVMVLVKGE</sequence>
<dbReference type="GO" id="GO:0008168">
    <property type="term" value="F:methyltransferase activity"/>
    <property type="evidence" value="ECO:0007669"/>
    <property type="project" value="UniProtKB-KW"/>
</dbReference>
<dbReference type="Pfam" id="PF02636">
    <property type="entry name" value="Methyltransf_28"/>
    <property type="match status" value="1"/>
</dbReference>
<comment type="caution">
    <text evidence="3">The sequence shown here is derived from an EMBL/GenBank/DDBJ whole genome shotgun (WGS) entry which is preliminary data.</text>
</comment>
<gene>
    <name evidence="3" type="ORF">I8J30_16035</name>
</gene>
<dbReference type="GO" id="GO:0032259">
    <property type="term" value="P:methylation"/>
    <property type="evidence" value="ECO:0007669"/>
    <property type="project" value="UniProtKB-KW"/>
</dbReference>
<dbReference type="InterPro" id="IPR003788">
    <property type="entry name" value="NDUFAF7"/>
</dbReference>
<dbReference type="Gene3D" id="3.40.50.12710">
    <property type="match status" value="1"/>
</dbReference>
<dbReference type="PANTHER" id="PTHR12049">
    <property type="entry name" value="PROTEIN ARGININE METHYLTRANSFERASE NDUFAF7, MITOCHONDRIAL"/>
    <property type="match status" value="1"/>
</dbReference>
<protein>
    <submittedName>
        <fullName evidence="3">SAM-dependent methyltransferase</fullName>
        <ecNumber evidence="3">2.1.1.-</ecNumber>
    </submittedName>
</protein>
<organism evidence="3 4">
    <name type="scientific">Paenibacillus lignilyticus</name>
    <dbReference type="NCBI Taxonomy" id="1172615"/>
    <lineage>
        <taxon>Bacteria</taxon>
        <taxon>Bacillati</taxon>
        <taxon>Bacillota</taxon>
        <taxon>Bacilli</taxon>
        <taxon>Bacillales</taxon>
        <taxon>Paenibacillaceae</taxon>
        <taxon>Paenibacillus</taxon>
    </lineage>
</organism>
<proteinExistence type="predicted"/>